<dbReference type="PANTHER" id="PTHR43094">
    <property type="entry name" value="AMINOTRANSFERASE"/>
    <property type="match status" value="1"/>
</dbReference>
<dbReference type="GO" id="GO:0004015">
    <property type="term" value="F:adenosylmethionine-8-amino-7-oxononanoate transaminase activity"/>
    <property type="evidence" value="ECO:0007669"/>
    <property type="project" value="UniProtKB-EC"/>
</dbReference>
<dbReference type="GO" id="GO:0030170">
    <property type="term" value="F:pyridoxal phosphate binding"/>
    <property type="evidence" value="ECO:0007669"/>
    <property type="project" value="InterPro"/>
</dbReference>
<evidence type="ECO:0000256" key="2">
    <source>
        <dbReference type="ARBA" id="ARBA00022898"/>
    </source>
</evidence>
<dbReference type="SUPFAM" id="SSF53383">
    <property type="entry name" value="PLP-dependent transferases"/>
    <property type="match status" value="1"/>
</dbReference>
<dbReference type="Pfam" id="PF00202">
    <property type="entry name" value="Aminotran_3"/>
    <property type="match status" value="1"/>
</dbReference>
<dbReference type="Gene3D" id="3.90.1150.10">
    <property type="entry name" value="Aspartate Aminotransferase, domain 1"/>
    <property type="match status" value="1"/>
</dbReference>
<organism evidence="4 5">
    <name type="scientific">Microbacterium foliorum</name>
    <dbReference type="NCBI Taxonomy" id="104336"/>
    <lineage>
        <taxon>Bacteria</taxon>
        <taxon>Bacillati</taxon>
        <taxon>Actinomycetota</taxon>
        <taxon>Actinomycetes</taxon>
        <taxon>Micrococcales</taxon>
        <taxon>Microbacteriaceae</taxon>
        <taxon>Microbacterium</taxon>
    </lineage>
</organism>
<dbReference type="InterPro" id="IPR049691">
    <property type="entry name" value="Daptide_aminotransferase"/>
</dbReference>
<dbReference type="KEGG" id="mfol:DXT68_16150"/>
<dbReference type="InterPro" id="IPR015424">
    <property type="entry name" value="PyrdxlP-dep_Trfase"/>
</dbReference>
<dbReference type="AlphaFoldDB" id="A0A0F0KXK3"/>
<evidence type="ECO:0000313" key="5">
    <source>
        <dbReference type="Proteomes" id="UP000033572"/>
    </source>
</evidence>
<keyword evidence="2 3" id="KW-0663">Pyridoxal phosphate</keyword>
<dbReference type="NCBIfam" id="NF041821">
    <property type="entry name" value="daptide_amino"/>
    <property type="match status" value="1"/>
</dbReference>
<dbReference type="GeneID" id="94445926"/>
<dbReference type="RefSeq" id="WP_052677596.1">
    <property type="nucleotide sequence ID" value="NZ_CP031425.1"/>
</dbReference>
<comment type="caution">
    <text evidence="4">The sequence shown here is derived from an EMBL/GenBank/DDBJ whole genome shotgun (WGS) entry which is preliminary data.</text>
</comment>
<evidence type="ECO:0000256" key="1">
    <source>
        <dbReference type="ARBA" id="ARBA00008954"/>
    </source>
</evidence>
<keyword evidence="5" id="KW-1185">Reference proteome</keyword>
<dbReference type="Proteomes" id="UP000033572">
    <property type="component" value="Unassembled WGS sequence"/>
</dbReference>
<dbReference type="EC" id="2.6.1.62" evidence="4"/>
<keyword evidence="4" id="KW-0808">Transferase</keyword>
<evidence type="ECO:0000313" key="4">
    <source>
        <dbReference type="EMBL" id="KJL25642.1"/>
    </source>
</evidence>
<reference evidence="4 5" key="1">
    <citation type="submission" date="2015-02" db="EMBL/GenBank/DDBJ databases">
        <title>Draft genome sequences of ten Microbacterium spp. with emphasis on heavy metal contaminated environments.</title>
        <authorList>
            <person name="Corretto E."/>
        </authorList>
    </citation>
    <scope>NUCLEOTIDE SEQUENCE [LARGE SCALE GENOMIC DNA]</scope>
    <source>
        <strain evidence="4 5">DSM 12966</strain>
    </source>
</reference>
<dbReference type="EMBL" id="JYIU01000026">
    <property type="protein sequence ID" value="KJL25642.1"/>
    <property type="molecule type" value="Genomic_DNA"/>
</dbReference>
<evidence type="ECO:0000256" key="3">
    <source>
        <dbReference type="RuleBase" id="RU003560"/>
    </source>
</evidence>
<proteinExistence type="inferred from homology"/>
<protein>
    <submittedName>
        <fullName evidence="4">Adenosylmethionine-8-amino-7-oxononanoate aminotransferase</fullName>
        <ecNumber evidence="4">2.6.1.62</ecNumber>
    </submittedName>
</protein>
<gene>
    <name evidence="4" type="primary">bioA</name>
    <name evidence="4" type="ORF">RN50_00412</name>
</gene>
<keyword evidence="4" id="KW-0032">Aminotransferase</keyword>
<dbReference type="Gene3D" id="3.40.640.10">
    <property type="entry name" value="Type I PLP-dependent aspartate aminotransferase-like (Major domain)"/>
    <property type="match status" value="1"/>
</dbReference>
<dbReference type="InterPro" id="IPR005814">
    <property type="entry name" value="Aminotrans_3"/>
</dbReference>
<name>A0A0F0KXK3_9MICO</name>
<dbReference type="PANTHER" id="PTHR43094:SF1">
    <property type="entry name" value="AMINOTRANSFERASE CLASS-III"/>
    <property type="match status" value="1"/>
</dbReference>
<dbReference type="InterPro" id="IPR015421">
    <property type="entry name" value="PyrdxlP-dep_Trfase_major"/>
</dbReference>
<dbReference type="PATRIC" id="fig|104336.4.peg.431"/>
<comment type="similarity">
    <text evidence="1 3">Belongs to the class-III pyridoxal-phosphate-dependent aminotransferase family.</text>
</comment>
<sequence>MSTTQSLWTSLLPADANFTDERIAVGAAGHRVEYLDGSTRLCATSGLWNVPLGYGNPAITDAVSKAMRDASYLSLFRAPHRYAADAADALIELADATRYERVIFSTSGGAANDIAMKLARQYWAQKGSASRNIVVGLTGSYHGTMYGGHALSGDDLMQAAYAVDRRSVRHVPYDDGGARLDTLLAREGSRVAAVVVEPVLGSGAYPVPAEFIERLMTLRDKYGFLIVADEVATGFGRTGRMFATDGWSVAPNVMILSKALTNGAMGAAAVLVDARVSREFIKGGWTFVHGETQAGTPACAAAILAVIGELRAIDVESTTQALGSDLRRIAEGLKDDGRVAGITGEGCFLGLELRHDGGTEYTGAEILDLVSTIADHGVLVQPGPSSIELIPAYGFSIDELEELEAALRSGLRQYADARP</sequence>
<accession>A0A0F0KXK3</accession>
<dbReference type="InterPro" id="IPR015422">
    <property type="entry name" value="PyrdxlP-dep_Trfase_small"/>
</dbReference>